<sequence length="225" mass="25369">MKFYVIATPIGNLEDITFRAIKTLKEVDLILCEDTRVTKKLLQKYEINTPTMSYHQHSKISKIDKIFEMIEAGKNIALVSDAGTPTISDPGSFLVSEMKGKFGKEIEIIAIPGASALVSALSISGLPVDQFLFLGFLPHKKGRETLFKEIAETKRTIAFYESPHRILKTLESLKKHIGKRKVVIARELTKIYEETVSGSAEEIIEYFEKNPDKIRGEFVVMIEAF</sequence>
<protein>
    <recommendedName>
        <fullName evidence="6">Ribosomal RNA small subunit methyltransferase I</fullName>
        <ecNumber evidence="6">2.1.1.198</ecNumber>
    </recommendedName>
    <alternativeName>
        <fullName evidence="6">16S rRNA 2'-O-ribose C1402 methyltransferase</fullName>
    </alternativeName>
    <alternativeName>
        <fullName evidence="6">rRNA (cytidine-2'-O-)-methyltransferase RsmI</fullName>
    </alternativeName>
</protein>
<dbReference type="AlphaFoldDB" id="A0A1F5EML3"/>
<dbReference type="InterPro" id="IPR014776">
    <property type="entry name" value="4pyrrole_Mease_sub2"/>
</dbReference>
<dbReference type="STRING" id="1797579.A2996_00005"/>
<dbReference type="SUPFAM" id="SSF53790">
    <property type="entry name" value="Tetrapyrrole methylase"/>
    <property type="match status" value="1"/>
</dbReference>
<dbReference type="PANTHER" id="PTHR46111:SF1">
    <property type="entry name" value="RIBOSOMAL RNA SMALL SUBUNIT METHYLTRANSFERASE I"/>
    <property type="match status" value="1"/>
</dbReference>
<keyword evidence="3 6" id="KW-0489">Methyltransferase</keyword>
<proteinExistence type="inferred from homology"/>
<dbReference type="Gene3D" id="3.40.1010.10">
    <property type="entry name" value="Cobalt-precorrin-4 Transmethylase, Domain 1"/>
    <property type="match status" value="1"/>
</dbReference>
<evidence type="ECO:0000259" key="7">
    <source>
        <dbReference type="Pfam" id="PF00590"/>
    </source>
</evidence>
<dbReference type="PROSITE" id="PS01296">
    <property type="entry name" value="RSMI"/>
    <property type="match status" value="1"/>
</dbReference>
<dbReference type="InterPro" id="IPR014777">
    <property type="entry name" value="4pyrrole_Mease_sub1"/>
</dbReference>
<dbReference type="NCBIfam" id="TIGR00096">
    <property type="entry name" value="16S rRNA (cytidine(1402)-2'-O)-methyltransferase"/>
    <property type="match status" value="1"/>
</dbReference>
<comment type="catalytic activity">
    <reaction evidence="6">
        <text>cytidine(1402) in 16S rRNA + S-adenosyl-L-methionine = 2'-O-methylcytidine(1402) in 16S rRNA + S-adenosyl-L-homocysteine + H(+)</text>
        <dbReference type="Rhea" id="RHEA:42924"/>
        <dbReference type="Rhea" id="RHEA-COMP:10285"/>
        <dbReference type="Rhea" id="RHEA-COMP:10286"/>
        <dbReference type="ChEBI" id="CHEBI:15378"/>
        <dbReference type="ChEBI" id="CHEBI:57856"/>
        <dbReference type="ChEBI" id="CHEBI:59789"/>
        <dbReference type="ChEBI" id="CHEBI:74495"/>
        <dbReference type="ChEBI" id="CHEBI:82748"/>
        <dbReference type="EC" id="2.1.1.198"/>
    </reaction>
</comment>
<dbReference type="GO" id="GO:0070677">
    <property type="term" value="F:rRNA (cytosine-2'-O-)-methyltransferase activity"/>
    <property type="evidence" value="ECO:0007669"/>
    <property type="project" value="UniProtKB-UniRule"/>
</dbReference>
<dbReference type="PANTHER" id="PTHR46111">
    <property type="entry name" value="RIBOSOMAL RNA SMALL SUBUNIT METHYLTRANSFERASE I"/>
    <property type="match status" value="1"/>
</dbReference>
<evidence type="ECO:0000256" key="6">
    <source>
        <dbReference type="HAMAP-Rule" id="MF_01877"/>
    </source>
</evidence>
<keyword evidence="5 6" id="KW-0949">S-adenosyl-L-methionine</keyword>
<dbReference type="Proteomes" id="UP000176865">
    <property type="component" value="Unassembled WGS sequence"/>
</dbReference>
<organism evidence="8 9">
    <name type="scientific">Candidatus Campbellbacteria bacterium RIFCSPLOWO2_01_FULL_34_15</name>
    <dbReference type="NCBI Taxonomy" id="1797579"/>
    <lineage>
        <taxon>Bacteria</taxon>
        <taxon>Candidatus Campbelliibacteriota</taxon>
    </lineage>
</organism>
<comment type="similarity">
    <text evidence="6">Belongs to the methyltransferase superfamily. RsmI family.</text>
</comment>
<dbReference type="InterPro" id="IPR035996">
    <property type="entry name" value="4pyrrol_Methylase_sf"/>
</dbReference>
<comment type="function">
    <text evidence="6">Catalyzes the 2'-O-methylation of the ribose of cytidine 1402 (C1402) in 16S rRNA.</text>
</comment>
<keyword evidence="1 6" id="KW-0963">Cytoplasm</keyword>
<evidence type="ECO:0000256" key="1">
    <source>
        <dbReference type="ARBA" id="ARBA00022490"/>
    </source>
</evidence>
<comment type="subcellular location">
    <subcellularLocation>
        <location evidence="6">Cytoplasm</location>
    </subcellularLocation>
</comment>
<dbReference type="GO" id="GO:0005737">
    <property type="term" value="C:cytoplasm"/>
    <property type="evidence" value="ECO:0007669"/>
    <property type="project" value="UniProtKB-SubCell"/>
</dbReference>
<dbReference type="FunFam" id="3.40.1010.10:FF:000007">
    <property type="entry name" value="Ribosomal RNA small subunit methyltransferase I"/>
    <property type="match status" value="1"/>
</dbReference>
<accession>A0A1F5EML3</accession>
<feature type="domain" description="Tetrapyrrole methylase" evidence="7">
    <location>
        <begin position="2"/>
        <end position="203"/>
    </location>
</feature>
<dbReference type="PIRSF" id="PIRSF005917">
    <property type="entry name" value="MTase_YraL"/>
    <property type="match status" value="1"/>
</dbReference>
<dbReference type="CDD" id="cd11648">
    <property type="entry name" value="RsmI"/>
    <property type="match status" value="1"/>
</dbReference>
<dbReference type="Gene3D" id="3.30.950.10">
    <property type="entry name" value="Methyltransferase, Cobalt-precorrin-4 Transmethylase, Domain 2"/>
    <property type="match status" value="1"/>
</dbReference>
<dbReference type="Pfam" id="PF00590">
    <property type="entry name" value="TP_methylase"/>
    <property type="match status" value="1"/>
</dbReference>
<dbReference type="HAMAP" id="MF_01877">
    <property type="entry name" value="16SrRNA_methyltr_I"/>
    <property type="match status" value="1"/>
</dbReference>
<keyword evidence="2 6" id="KW-0698">rRNA processing</keyword>
<name>A0A1F5EML3_9BACT</name>
<keyword evidence="4 6" id="KW-0808">Transferase</keyword>
<dbReference type="InterPro" id="IPR008189">
    <property type="entry name" value="rRNA_ssu_MeTfrase_I"/>
</dbReference>
<dbReference type="EC" id="2.1.1.198" evidence="6"/>
<dbReference type="InterPro" id="IPR018063">
    <property type="entry name" value="SAM_MeTrfase_RsmI_CS"/>
</dbReference>
<evidence type="ECO:0000313" key="9">
    <source>
        <dbReference type="Proteomes" id="UP000176865"/>
    </source>
</evidence>
<comment type="caution">
    <text evidence="8">The sequence shown here is derived from an EMBL/GenBank/DDBJ whole genome shotgun (WGS) entry which is preliminary data.</text>
</comment>
<evidence type="ECO:0000256" key="2">
    <source>
        <dbReference type="ARBA" id="ARBA00022552"/>
    </source>
</evidence>
<evidence type="ECO:0000256" key="5">
    <source>
        <dbReference type="ARBA" id="ARBA00022691"/>
    </source>
</evidence>
<evidence type="ECO:0000256" key="4">
    <source>
        <dbReference type="ARBA" id="ARBA00022679"/>
    </source>
</evidence>
<gene>
    <name evidence="6" type="primary">rsmI</name>
    <name evidence="8" type="ORF">A2996_00005</name>
</gene>
<evidence type="ECO:0000313" key="8">
    <source>
        <dbReference type="EMBL" id="OGD68632.1"/>
    </source>
</evidence>
<dbReference type="FunFam" id="3.30.950.10:FF:000002">
    <property type="entry name" value="Ribosomal RNA small subunit methyltransferase I"/>
    <property type="match status" value="1"/>
</dbReference>
<evidence type="ECO:0000256" key="3">
    <source>
        <dbReference type="ARBA" id="ARBA00022603"/>
    </source>
</evidence>
<dbReference type="InterPro" id="IPR000878">
    <property type="entry name" value="4pyrrol_Mease"/>
</dbReference>
<reference evidence="8 9" key="1">
    <citation type="journal article" date="2016" name="Nat. Commun.">
        <title>Thousands of microbial genomes shed light on interconnected biogeochemical processes in an aquifer system.</title>
        <authorList>
            <person name="Anantharaman K."/>
            <person name="Brown C.T."/>
            <person name="Hug L.A."/>
            <person name="Sharon I."/>
            <person name="Castelle C.J."/>
            <person name="Probst A.J."/>
            <person name="Thomas B.C."/>
            <person name="Singh A."/>
            <person name="Wilkins M.J."/>
            <person name="Karaoz U."/>
            <person name="Brodie E.L."/>
            <person name="Williams K.H."/>
            <person name="Hubbard S.S."/>
            <person name="Banfield J.F."/>
        </authorList>
    </citation>
    <scope>NUCLEOTIDE SEQUENCE [LARGE SCALE GENOMIC DNA]</scope>
</reference>
<dbReference type="EMBL" id="MFAB01000019">
    <property type="protein sequence ID" value="OGD68632.1"/>
    <property type="molecule type" value="Genomic_DNA"/>
</dbReference>